<accession>A0A486XB37</accession>
<proteinExistence type="predicted"/>
<reference evidence="1" key="1">
    <citation type="submission" date="2019-03" db="EMBL/GenBank/DDBJ databases">
        <authorList>
            <consortium name="Pathogen Informatics"/>
        </authorList>
    </citation>
    <scope>NUCLEOTIDE SEQUENCE</scope>
    <source>
        <strain evidence="1">Unknown</strain>
    </source>
</reference>
<protein>
    <submittedName>
        <fullName evidence="1">Uncharacterized protein</fullName>
    </submittedName>
</protein>
<gene>
    <name evidence="1" type="ORF">NCTC4101_00537</name>
</gene>
<organism evidence="1">
    <name type="scientific">uncultured Avibacterium sp</name>
    <dbReference type="NCBI Taxonomy" id="1936169"/>
    <lineage>
        <taxon>Bacteria</taxon>
        <taxon>Pseudomonadati</taxon>
        <taxon>Pseudomonadota</taxon>
        <taxon>Gammaproteobacteria</taxon>
        <taxon>Pasteurellales</taxon>
        <taxon>Pasteurellaceae</taxon>
        <taxon>Avibacterium</taxon>
        <taxon>environmental samples</taxon>
    </lineage>
</organism>
<dbReference type="EMBL" id="CAAHDN010000007">
    <property type="protein sequence ID" value="VGM95176.1"/>
    <property type="molecule type" value="Genomic_DNA"/>
</dbReference>
<sequence length="68" mass="7819">MNEYKCPKCGAELEDFREGDEWGYFADEPFRCSGHLIQPVPYPHISPDCALNRTKSCGYFSLAELEKK</sequence>
<evidence type="ECO:0000313" key="1">
    <source>
        <dbReference type="EMBL" id="VGM95176.1"/>
    </source>
</evidence>
<name>A0A486XB37_9PAST</name>
<dbReference type="AlphaFoldDB" id="A0A486XB37"/>